<evidence type="ECO:0000256" key="17">
    <source>
        <dbReference type="SAM" id="Phobius"/>
    </source>
</evidence>
<sequence>MHTSCIMGFKIHNGKQFHCDQNQNLLMIGLDIKGIKRNNLTGIIECMAWYDIGTLFESVTMARRPFVYWAQNEKLLFLTIDLKDSSDADYALTGNIFEFRATGVGAHGRCEYSFQLPLFAEVEMEKVGQEGGSKLFYVLKKKNAMWWPTVLEDGSRYSWLRIDFDRFEDPDESETEEDYEMINMNARTPEAEMDAITQRIFKECRTKSKTQTEFINEVKQFARKCNHLLTQYLFAYNISLFVLYAYLLFTMLFQFFADGNEYYNTFWQSNANIIKIAAALQLIDVAHALIGFTKGSYRVGLIQVCGRLALMYIIDGCPNVQSSSTTFVLIITYFSIEIFR</sequence>
<dbReference type="WBParaSite" id="EEL_0000159001-mRNA-1">
    <property type="protein sequence ID" value="EEL_0000159001-mRNA-1"/>
    <property type="gene ID" value="EEL_0000159001"/>
</dbReference>
<evidence type="ECO:0000256" key="2">
    <source>
        <dbReference type="ARBA" id="ARBA00005194"/>
    </source>
</evidence>
<dbReference type="GO" id="GO:0102158">
    <property type="term" value="F:very-long-chain (3R)-3-hydroxyacyl-CoA dehydratase activity"/>
    <property type="evidence" value="ECO:0007669"/>
    <property type="project" value="UniProtKB-EC"/>
</dbReference>
<comment type="subcellular location">
    <subcellularLocation>
        <location evidence="1">Endoplasmic reticulum membrane</location>
        <topology evidence="1">Multi-pass membrane protein</topology>
    </subcellularLocation>
</comment>
<dbReference type="Gene3D" id="2.60.40.790">
    <property type="match status" value="1"/>
</dbReference>
<evidence type="ECO:0000256" key="14">
    <source>
        <dbReference type="ARBA" id="ARBA00023239"/>
    </source>
</evidence>
<keyword evidence="19" id="KW-1185">Reference proteome</keyword>
<feature type="transmembrane region" description="Helical" evidence="17">
    <location>
        <begin position="273"/>
        <end position="290"/>
    </location>
</feature>
<dbReference type="InterPro" id="IPR045250">
    <property type="entry name" value="p23-like"/>
</dbReference>
<evidence type="ECO:0000256" key="3">
    <source>
        <dbReference type="ARBA" id="ARBA00007811"/>
    </source>
</evidence>
<keyword evidence="13" id="KW-0275">Fatty acid biosynthesis</keyword>
<proteinExistence type="inferred from homology"/>
<keyword evidence="6 17" id="KW-0812">Transmembrane</keyword>
<feature type="domain" description="CS" evidence="18">
    <location>
        <begin position="62"/>
        <end position="151"/>
    </location>
</feature>
<keyword evidence="9 17" id="KW-1133">Transmembrane helix</keyword>
<accession>A0A0R3RJD1</accession>
<evidence type="ECO:0000256" key="1">
    <source>
        <dbReference type="ARBA" id="ARBA00004477"/>
    </source>
</evidence>
<dbReference type="InterPro" id="IPR007482">
    <property type="entry name" value="Tyr_Pase-like_PTPLA"/>
</dbReference>
<evidence type="ECO:0000256" key="7">
    <source>
        <dbReference type="ARBA" id="ARBA00022824"/>
    </source>
</evidence>
<keyword evidence="7" id="KW-0256">Endoplasmic reticulum</keyword>
<keyword evidence="5" id="KW-0444">Lipid biosynthesis</keyword>
<dbReference type="CDD" id="cd06465">
    <property type="entry name" value="p23_hB-ind1_like"/>
    <property type="match status" value="1"/>
</dbReference>
<dbReference type="GO" id="GO:0005789">
    <property type="term" value="C:endoplasmic reticulum membrane"/>
    <property type="evidence" value="ECO:0007669"/>
    <property type="project" value="UniProtKB-SubCell"/>
</dbReference>
<evidence type="ECO:0000313" key="20">
    <source>
        <dbReference type="WBParaSite" id="EEL_0000159001-mRNA-1"/>
    </source>
</evidence>
<evidence type="ECO:0000256" key="6">
    <source>
        <dbReference type="ARBA" id="ARBA00022692"/>
    </source>
</evidence>
<comment type="similarity">
    <text evidence="3">Belongs to the very long-chain fatty acids dehydratase HACD family.</text>
</comment>
<evidence type="ECO:0000313" key="19">
    <source>
        <dbReference type="Proteomes" id="UP000050640"/>
    </source>
</evidence>
<evidence type="ECO:0000256" key="16">
    <source>
        <dbReference type="ARBA" id="ARBA00030687"/>
    </source>
</evidence>
<dbReference type="PANTHER" id="PTHR22932:SF1">
    <property type="entry name" value="CO-CHAPERONE PROTEIN DAF-41"/>
    <property type="match status" value="1"/>
</dbReference>
<evidence type="ECO:0000256" key="15">
    <source>
        <dbReference type="ARBA" id="ARBA00025733"/>
    </source>
</evidence>
<protein>
    <recommendedName>
        <fullName evidence="4">very-long-chain (3R)-3-hydroxyacyl-CoA dehydratase</fullName>
        <ecNumber evidence="4">4.2.1.134</ecNumber>
    </recommendedName>
    <alternativeName>
        <fullName evidence="16">Protein-tyrosine phosphatase-like A domain-containing protein 1</fullName>
    </alternativeName>
</protein>
<reference evidence="20" key="1">
    <citation type="submission" date="2017-02" db="UniProtKB">
        <authorList>
            <consortium name="WormBaseParasite"/>
        </authorList>
    </citation>
    <scope>IDENTIFICATION</scope>
</reference>
<evidence type="ECO:0000256" key="4">
    <source>
        <dbReference type="ARBA" id="ARBA00013122"/>
    </source>
</evidence>
<feature type="transmembrane region" description="Helical" evidence="17">
    <location>
        <begin position="233"/>
        <end position="253"/>
    </location>
</feature>
<evidence type="ECO:0000256" key="8">
    <source>
        <dbReference type="ARBA" id="ARBA00022832"/>
    </source>
</evidence>
<dbReference type="SUPFAM" id="SSF49764">
    <property type="entry name" value="HSP20-like chaperones"/>
    <property type="match status" value="1"/>
</dbReference>
<dbReference type="GO" id="GO:0005829">
    <property type="term" value="C:cytosol"/>
    <property type="evidence" value="ECO:0007669"/>
    <property type="project" value="TreeGrafter"/>
</dbReference>
<dbReference type="EC" id="4.2.1.134" evidence="4"/>
<evidence type="ECO:0000259" key="18">
    <source>
        <dbReference type="PROSITE" id="PS51203"/>
    </source>
</evidence>
<keyword evidence="11" id="KW-0443">Lipid metabolism</keyword>
<comment type="pathway">
    <text evidence="2">Lipid metabolism; fatty acid biosynthesis.</text>
</comment>
<dbReference type="GO" id="GO:0006633">
    <property type="term" value="P:fatty acid biosynthetic process"/>
    <property type="evidence" value="ECO:0007669"/>
    <property type="project" value="UniProtKB-UniPathway"/>
</dbReference>
<dbReference type="GO" id="GO:0005634">
    <property type="term" value="C:nucleus"/>
    <property type="evidence" value="ECO:0007669"/>
    <property type="project" value="TreeGrafter"/>
</dbReference>
<dbReference type="AlphaFoldDB" id="A0A0R3RJD1"/>
<dbReference type="STRING" id="1147741.A0A0R3RJD1"/>
<dbReference type="GO" id="GO:0051879">
    <property type="term" value="F:Hsp90 protein binding"/>
    <property type="evidence" value="ECO:0007669"/>
    <property type="project" value="InterPro"/>
</dbReference>
<comment type="similarity">
    <text evidence="15">Belongs to the p23/wos2 family.</text>
</comment>
<evidence type="ECO:0000256" key="12">
    <source>
        <dbReference type="ARBA" id="ARBA00023136"/>
    </source>
</evidence>
<dbReference type="InterPro" id="IPR007052">
    <property type="entry name" value="CS_dom"/>
</dbReference>
<dbReference type="GO" id="GO:0006457">
    <property type="term" value="P:protein folding"/>
    <property type="evidence" value="ECO:0007669"/>
    <property type="project" value="TreeGrafter"/>
</dbReference>
<dbReference type="Proteomes" id="UP000050640">
    <property type="component" value="Unplaced"/>
</dbReference>
<dbReference type="UniPathway" id="UPA00094"/>
<evidence type="ECO:0000256" key="13">
    <source>
        <dbReference type="ARBA" id="ARBA00023160"/>
    </source>
</evidence>
<evidence type="ECO:0000256" key="5">
    <source>
        <dbReference type="ARBA" id="ARBA00022516"/>
    </source>
</evidence>
<keyword evidence="10" id="KW-0175">Coiled coil</keyword>
<organism evidence="19 20">
    <name type="scientific">Elaeophora elaphi</name>
    <dbReference type="NCBI Taxonomy" id="1147741"/>
    <lineage>
        <taxon>Eukaryota</taxon>
        <taxon>Metazoa</taxon>
        <taxon>Ecdysozoa</taxon>
        <taxon>Nematoda</taxon>
        <taxon>Chromadorea</taxon>
        <taxon>Rhabditida</taxon>
        <taxon>Spirurina</taxon>
        <taxon>Spiruromorpha</taxon>
        <taxon>Filarioidea</taxon>
        <taxon>Onchocercidae</taxon>
        <taxon>Elaeophora</taxon>
    </lineage>
</organism>
<keyword evidence="14" id="KW-0456">Lyase</keyword>
<dbReference type="PROSITE" id="PS51203">
    <property type="entry name" value="CS"/>
    <property type="match status" value="1"/>
</dbReference>
<dbReference type="PANTHER" id="PTHR22932">
    <property type="entry name" value="TELOMERASE-BINDING PROTEIN P23 HSP90 CO-CHAPERONE"/>
    <property type="match status" value="1"/>
</dbReference>
<dbReference type="GO" id="GO:0051087">
    <property type="term" value="F:protein-folding chaperone binding"/>
    <property type="evidence" value="ECO:0007669"/>
    <property type="project" value="TreeGrafter"/>
</dbReference>
<evidence type="ECO:0000256" key="11">
    <source>
        <dbReference type="ARBA" id="ARBA00023098"/>
    </source>
</evidence>
<keyword evidence="8" id="KW-0276">Fatty acid metabolism</keyword>
<dbReference type="Pfam" id="PF04387">
    <property type="entry name" value="PTPLA"/>
    <property type="match status" value="1"/>
</dbReference>
<evidence type="ECO:0000256" key="10">
    <source>
        <dbReference type="ARBA" id="ARBA00023054"/>
    </source>
</evidence>
<keyword evidence="12 17" id="KW-0472">Membrane</keyword>
<dbReference type="GO" id="GO:0051131">
    <property type="term" value="P:chaperone-mediated protein complex assembly"/>
    <property type="evidence" value="ECO:0007669"/>
    <property type="project" value="TreeGrafter"/>
</dbReference>
<evidence type="ECO:0000256" key="9">
    <source>
        <dbReference type="ARBA" id="ARBA00022989"/>
    </source>
</evidence>
<dbReference type="InterPro" id="IPR008978">
    <property type="entry name" value="HSP20-like_chaperone"/>
</dbReference>
<name>A0A0R3RJD1_9BILA</name>